<evidence type="ECO:0000313" key="3">
    <source>
        <dbReference type="EMBL" id="MFG1250709.1"/>
    </source>
</evidence>
<comment type="caution">
    <text evidence="3">The sequence shown here is derived from an EMBL/GenBank/DDBJ whole genome shotgun (WGS) entry which is preliminary data.</text>
</comment>
<dbReference type="PANTHER" id="PTHR37944">
    <property type="entry name" value="PORIN B"/>
    <property type="match status" value="1"/>
</dbReference>
<gene>
    <name evidence="3" type="ORF">V5F30_00740</name>
</gene>
<keyword evidence="2" id="KW-0732">Signal</keyword>
<dbReference type="InterPro" id="IPR007049">
    <property type="entry name" value="Carb-sel_porin_OprB"/>
</dbReference>
<evidence type="ECO:0000313" key="4">
    <source>
        <dbReference type="Proteomes" id="UP001604043"/>
    </source>
</evidence>
<reference evidence="3 4" key="1">
    <citation type="submission" date="2024-02" db="EMBL/GenBank/DDBJ databases">
        <title>Expansion and revision of Xanthobacter and proposal of Roseixanthobacter gen. nov.</title>
        <authorList>
            <person name="Soltysiak M.P.M."/>
            <person name="Jalihal A."/>
            <person name="Ory A."/>
            <person name="Chrisophersen C."/>
            <person name="Lee A.D."/>
            <person name="Boulton J."/>
            <person name="Springer M."/>
        </authorList>
    </citation>
    <scope>NUCLEOTIDE SEQUENCE [LARGE SCALE GENOMIC DNA]</scope>
    <source>
        <strain evidence="3 4">CB5</strain>
    </source>
</reference>
<protein>
    <submittedName>
        <fullName evidence="3">Carbohydrate porin</fullName>
    </submittedName>
</protein>
<accession>A0ABW6ZC59</accession>
<proteinExistence type="inferred from homology"/>
<evidence type="ECO:0000256" key="2">
    <source>
        <dbReference type="RuleBase" id="RU363072"/>
    </source>
</evidence>
<comment type="similarity">
    <text evidence="1 2">Belongs to the OprB family.</text>
</comment>
<evidence type="ECO:0000256" key="1">
    <source>
        <dbReference type="ARBA" id="ARBA00008769"/>
    </source>
</evidence>
<dbReference type="InterPro" id="IPR038673">
    <property type="entry name" value="OprB_sf"/>
</dbReference>
<feature type="signal peptide" evidence="2">
    <location>
        <begin position="1"/>
        <end position="39"/>
    </location>
</feature>
<dbReference type="Proteomes" id="UP001604043">
    <property type="component" value="Unassembled WGS sequence"/>
</dbReference>
<feature type="chain" id="PRO_5044979630" evidence="2">
    <location>
        <begin position="40"/>
        <end position="466"/>
    </location>
</feature>
<dbReference type="InterPro" id="IPR052932">
    <property type="entry name" value="OprB_Porin"/>
</dbReference>
<dbReference type="Gene3D" id="2.40.160.180">
    <property type="entry name" value="Carbohydrate-selective porin OprB"/>
    <property type="match status" value="1"/>
</dbReference>
<organism evidence="3 4">
    <name type="scientific">Xanthobacter aminoxidans</name>
    <dbReference type="NCBI Taxonomy" id="186280"/>
    <lineage>
        <taxon>Bacteria</taxon>
        <taxon>Pseudomonadati</taxon>
        <taxon>Pseudomonadota</taxon>
        <taxon>Alphaproteobacteria</taxon>
        <taxon>Hyphomicrobiales</taxon>
        <taxon>Xanthobacteraceae</taxon>
        <taxon>Xanthobacter</taxon>
    </lineage>
</organism>
<dbReference type="PANTHER" id="PTHR37944:SF1">
    <property type="entry name" value="PORIN B"/>
    <property type="match status" value="1"/>
</dbReference>
<dbReference type="RefSeq" id="WP_394006914.1">
    <property type="nucleotide sequence ID" value="NZ_JBAFUR010000001.1"/>
</dbReference>
<keyword evidence="4" id="KW-1185">Reference proteome</keyword>
<dbReference type="Pfam" id="PF04966">
    <property type="entry name" value="OprB"/>
    <property type="match status" value="1"/>
</dbReference>
<sequence>MRRPRRSDDRRRRACGRTAQTRLALIPALLVSAAAPALAGDLAAAGTAAPSSVASDDFLTRPYLFGDLGRSRLKEQGIDISGGLVNETVGNLSGGTQQTGANAGQASIQALFDMEKLANITGGTFGITLVGRWGDNLAEVANIPALMLMNEVYGRGNIVRLVDFHYNQALFDGAVDIKVGRLAVGADFGFERCDFINLTFCGSVPGNIAGNYIFNWPVSQWGGVLKVHLTDDLTFSAAVYDENQTYLSVQAKWALLPSWPSGSEGALVPLELKWTPTLWNLSGTYKIGGWFDTATADNAVTSINGQPQLISGLPYAQDYGRYGFYVSFIQQLTGNAQGPNPKQGLWSFFNFTYADPRTSTQLYQVAWGLQQHGTFAGRPDDDIGFAIGTTGINPRLATAQAEANWLGLGPGYVQHNEYVLEAYYGFQATGWLNLKASLQYVIDPGGYTSPVNENAWVVGLRTTVAF</sequence>
<dbReference type="EMBL" id="JBAFUR010000001">
    <property type="protein sequence ID" value="MFG1250709.1"/>
    <property type="molecule type" value="Genomic_DNA"/>
</dbReference>
<name>A0ABW6ZC59_9HYPH</name>